<reference evidence="4" key="5">
    <citation type="journal article" date="2021" name="G3 (Bethesda)">
        <title>Aegilops tauschii genome assembly Aet v5.0 features greater sequence contiguity and improved annotation.</title>
        <authorList>
            <person name="Wang L."/>
            <person name="Zhu T."/>
            <person name="Rodriguez J.C."/>
            <person name="Deal K.R."/>
            <person name="Dubcovsky J."/>
            <person name="McGuire P.E."/>
            <person name="Lux T."/>
            <person name="Spannagl M."/>
            <person name="Mayer K.F.X."/>
            <person name="Baldrich P."/>
            <person name="Meyers B.C."/>
            <person name="Huo N."/>
            <person name="Gu Y.Q."/>
            <person name="Zhou H."/>
            <person name="Devos K.M."/>
            <person name="Bennetzen J.L."/>
            <person name="Unver T."/>
            <person name="Budak H."/>
            <person name="Gulick P.J."/>
            <person name="Galiba G."/>
            <person name="Kalapos B."/>
            <person name="Nelson D.R."/>
            <person name="Li P."/>
            <person name="You F.M."/>
            <person name="Luo M.C."/>
            <person name="Dvorak J."/>
        </authorList>
    </citation>
    <scope>NUCLEOTIDE SEQUENCE [LARGE SCALE GENOMIC DNA]</scope>
    <source>
        <strain evidence="4">cv. AL8/78</strain>
    </source>
</reference>
<protein>
    <recommendedName>
        <fullName evidence="3">3-beta hydroxysteroid dehydrogenase/isomerase domain-containing protein</fullName>
    </recommendedName>
</protein>
<dbReference type="Proteomes" id="UP000015105">
    <property type="component" value="Chromosome 4D"/>
</dbReference>
<dbReference type="EnsemblPlants" id="AET4Gv20362700.7">
    <property type="protein sequence ID" value="AET4Gv20362700.7"/>
    <property type="gene ID" value="AET4Gv20362700"/>
</dbReference>
<proteinExistence type="inferred from homology"/>
<organism evidence="4 5">
    <name type="scientific">Aegilops tauschii subsp. strangulata</name>
    <name type="common">Goatgrass</name>
    <dbReference type="NCBI Taxonomy" id="200361"/>
    <lineage>
        <taxon>Eukaryota</taxon>
        <taxon>Viridiplantae</taxon>
        <taxon>Streptophyta</taxon>
        <taxon>Embryophyta</taxon>
        <taxon>Tracheophyta</taxon>
        <taxon>Spermatophyta</taxon>
        <taxon>Magnoliopsida</taxon>
        <taxon>Liliopsida</taxon>
        <taxon>Poales</taxon>
        <taxon>Poaceae</taxon>
        <taxon>BOP clade</taxon>
        <taxon>Pooideae</taxon>
        <taxon>Triticodae</taxon>
        <taxon>Triticeae</taxon>
        <taxon>Triticinae</taxon>
        <taxon>Aegilops</taxon>
    </lineage>
</organism>
<dbReference type="AlphaFoldDB" id="A0A453HYV9"/>
<dbReference type="PANTHER" id="PTHR10366">
    <property type="entry name" value="NAD DEPENDENT EPIMERASE/DEHYDRATASE"/>
    <property type="match status" value="1"/>
</dbReference>
<reference evidence="5" key="2">
    <citation type="journal article" date="2017" name="Nat. Plants">
        <title>The Aegilops tauschii genome reveals multiple impacts of transposons.</title>
        <authorList>
            <person name="Zhao G."/>
            <person name="Zou C."/>
            <person name="Li K."/>
            <person name="Wang K."/>
            <person name="Li T."/>
            <person name="Gao L."/>
            <person name="Zhang X."/>
            <person name="Wang H."/>
            <person name="Yang Z."/>
            <person name="Liu X."/>
            <person name="Jiang W."/>
            <person name="Mao L."/>
            <person name="Kong X."/>
            <person name="Jiao Y."/>
            <person name="Jia J."/>
        </authorList>
    </citation>
    <scope>NUCLEOTIDE SEQUENCE [LARGE SCALE GENOMIC DNA]</scope>
    <source>
        <strain evidence="5">cv. AL8/78</strain>
    </source>
</reference>
<evidence type="ECO:0000259" key="3">
    <source>
        <dbReference type="Pfam" id="PF01073"/>
    </source>
</evidence>
<dbReference type="Gene3D" id="3.40.50.720">
    <property type="entry name" value="NAD(P)-binding Rossmann-like Domain"/>
    <property type="match status" value="1"/>
</dbReference>
<name>A0A453HYV9_AEGTS</name>
<reference evidence="5" key="1">
    <citation type="journal article" date="2014" name="Science">
        <title>Ancient hybridizations among the ancestral genomes of bread wheat.</title>
        <authorList>
            <consortium name="International Wheat Genome Sequencing Consortium,"/>
            <person name="Marcussen T."/>
            <person name="Sandve S.R."/>
            <person name="Heier L."/>
            <person name="Spannagl M."/>
            <person name="Pfeifer M."/>
            <person name="Jakobsen K.S."/>
            <person name="Wulff B.B."/>
            <person name="Steuernagel B."/>
            <person name="Mayer K.F."/>
            <person name="Olsen O.A."/>
        </authorList>
    </citation>
    <scope>NUCLEOTIDE SEQUENCE [LARGE SCALE GENOMIC DNA]</scope>
    <source>
        <strain evidence="5">cv. AL8/78</strain>
    </source>
</reference>
<dbReference type="SUPFAM" id="SSF51735">
    <property type="entry name" value="NAD(P)-binding Rossmann-fold domains"/>
    <property type="match status" value="1"/>
</dbReference>
<keyword evidence="1 2" id="KW-0560">Oxidoreductase</keyword>
<dbReference type="InterPro" id="IPR036291">
    <property type="entry name" value="NAD(P)-bd_dom_sf"/>
</dbReference>
<feature type="domain" description="3-beta hydroxysteroid dehydrogenase/isomerase" evidence="3">
    <location>
        <begin position="1"/>
        <end position="239"/>
    </location>
</feature>
<dbReference type="InterPro" id="IPR002225">
    <property type="entry name" value="3Beta_OHSteriod_DH/Estase"/>
</dbReference>
<evidence type="ECO:0000256" key="2">
    <source>
        <dbReference type="RuleBase" id="RU004475"/>
    </source>
</evidence>
<dbReference type="Gramene" id="AET4Gv20362700.7">
    <property type="protein sequence ID" value="AET4Gv20362700.7"/>
    <property type="gene ID" value="AET4Gv20362700"/>
</dbReference>
<dbReference type="PANTHER" id="PTHR10366:SF564">
    <property type="entry name" value="STEROL-4-ALPHA-CARBOXYLATE 3-DEHYDROGENASE, DECARBOXYLATING"/>
    <property type="match status" value="1"/>
</dbReference>
<evidence type="ECO:0000256" key="1">
    <source>
        <dbReference type="ARBA" id="ARBA00023002"/>
    </source>
</evidence>
<dbReference type="GO" id="GO:0006694">
    <property type="term" value="P:steroid biosynthetic process"/>
    <property type="evidence" value="ECO:0007669"/>
    <property type="project" value="InterPro"/>
</dbReference>
<dbReference type="Pfam" id="PF01073">
    <property type="entry name" value="3Beta_HSD"/>
    <property type="match status" value="1"/>
</dbReference>
<comment type="similarity">
    <text evidence="2">Belongs to the 3-beta-HSD family.</text>
</comment>
<evidence type="ECO:0000313" key="5">
    <source>
        <dbReference type="Proteomes" id="UP000015105"/>
    </source>
</evidence>
<reference evidence="4" key="3">
    <citation type="journal article" date="2017" name="Nature">
        <title>Genome sequence of the progenitor of the wheat D genome Aegilops tauschii.</title>
        <authorList>
            <person name="Luo M.C."/>
            <person name="Gu Y.Q."/>
            <person name="Puiu D."/>
            <person name="Wang H."/>
            <person name="Twardziok S.O."/>
            <person name="Deal K.R."/>
            <person name="Huo N."/>
            <person name="Zhu T."/>
            <person name="Wang L."/>
            <person name="Wang Y."/>
            <person name="McGuire P.E."/>
            <person name="Liu S."/>
            <person name="Long H."/>
            <person name="Ramasamy R.K."/>
            <person name="Rodriguez J.C."/>
            <person name="Van S.L."/>
            <person name="Yuan L."/>
            <person name="Wang Z."/>
            <person name="Xia Z."/>
            <person name="Xiao L."/>
            <person name="Anderson O.D."/>
            <person name="Ouyang S."/>
            <person name="Liang Y."/>
            <person name="Zimin A.V."/>
            <person name="Pertea G."/>
            <person name="Qi P."/>
            <person name="Bennetzen J.L."/>
            <person name="Dai X."/>
            <person name="Dawson M.W."/>
            <person name="Muller H.G."/>
            <person name="Kugler K."/>
            <person name="Rivarola-Duarte L."/>
            <person name="Spannagl M."/>
            <person name="Mayer K.F.X."/>
            <person name="Lu F.H."/>
            <person name="Bevan M.W."/>
            <person name="Leroy P."/>
            <person name="Li P."/>
            <person name="You F.M."/>
            <person name="Sun Q."/>
            <person name="Liu Z."/>
            <person name="Lyons E."/>
            <person name="Wicker T."/>
            <person name="Salzberg S.L."/>
            <person name="Devos K.M."/>
            <person name="Dvorak J."/>
        </authorList>
    </citation>
    <scope>NUCLEOTIDE SEQUENCE [LARGE SCALE GENOMIC DNA]</scope>
    <source>
        <strain evidence="4">cv. AL8/78</strain>
    </source>
</reference>
<evidence type="ECO:0000313" key="4">
    <source>
        <dbReference type="EnsemblPlants" id="AET4Gv20362700.7"/>
    </source>
</evidence>
<keyword evidence="5" id="KW-1185">Reference proteome</keyword>
<sequence>GGRGFAARHLVLMLLRSGEWRVRVADLAQVISLDLDEEQGILGAAIREGQAVYASADLRDKAQLAKAFEGAEVVFHMAAPDSSINNFHLHYSVNVEGTKNVIDACIHCKVKRLIYTSSPSVVFDGVHGIFNADESMPYPDKFNDSYSETKADAEKLVMRANGRDGLLTCCIRPSSIFGPGDKLLVPSLVAAARAGKSKYIIGDGNNYYDFTYVENVAYGHVCADKTLSSEDGAKRAAGKVRPFTNILHLRLSVMISDSFPGLLRDKCGAHKVLGVYVIASRWSWISKAFNKNSCLCYDAIGSCGGMDLQVVLQVWHEGSSADTVKDQAPLMQSNIQLLKSQRSAWL</sequence>
<dbReference type="InterPro" id="IPR050425">
    <property type="entry name" value="NAD(P)_dehydrat-like"/>
</dbReference>
<accession>A0A453HYV9</accession>
<reference evidence="4" key="4">
    <citation type="submission" date="2019-03" db="UniProtKB">
        <authorList>
            <consortium name="EnsemblPlants"/>
        </authorList>
    </citation>
    <scope>IDENTIFICATION</scope>
</reference>
<dbReference type="GO" id="GO:0016616">
    <property type="term" value="F:oxidoreductase activity, acting on the CH-OH group of donors, NAD or NADP as acceptor"/>
    <property type="evidence" value="ECO:0007669"/>
    <property type="project" value="InterPro"/>
</dbReference>